<name>A0A640SAM4_9ACTN</name>
<proteinExistence type="predicted"/>
<evidence type="ECO:0000313" key="2">
    <source>
        <dbReference type="EMBL" id="GFE08197.1"/>
    </source>
</evidence>
<dbReference type="Proteomes" id="UP000435837">
    <property type="component" value="Unassembled WGS sequence"/>
</dbReference>
<protein>
    <recommendedName>
        <fullName evidence="4">Glycoside hydrolase family 5 domain-containing protein</fullName>
    </recommendedName>
</protein>
<feature type="region of interest" description="Disordered" evidence="1">
    <location>
        <begin position="1"/>
        <end position="43"/>
    </location>
</feature>
<reference evidence="2 3" key="1">
    <citation type="submission" date="2019-12" db="EMBL/GenBank/DDBJ databases">
        <title>Whole genome shotgun sequence of Streptomyces caniferus NBRC 15389.</title>
        <authorList>
            <person name="Ichikawa N."/>
            <person name="Kimura A."/>
            <person name="Kitahashi Y."/>
            <person name="Komaki H."/>
            <person name="Tamura T."/>
        </authorList>
    </citation>
    <scope>NUCLEOTIDE SEQUENCE [LARGE SCALE GENOMIC DNA]</scope>
    <source>
        <strain evidence="2 3">NBRC 15389</strain>
    </source>
</reference>
<comment type="caution">
    <text evidence="2">The sequence shown here is derived from an EMBL/GenBank/DDBJ whole genome shotgun (WGS) entry which is preliminary data.</text>
</comment>
<organism evidence="2 3">
    <name type="scientific">Streptomyces caniferus</name>
    <dbReference type="NCBI Taxonomy" id="285557"/>
    <lineage>
        <taxon>Bacteria</taxon>
        <taxon>Bacillati</taxon>
        <taxon>Actinomycetota</taxon>
        <taxon>Actinomycetes</taxon>
        <taxon>Kitasatosporales</taxon>
        <taxon>Streptomycetaceae</taxon>
        <taxon>Streptomyces</taxon>
    </lineage>
</organism>
<evidence type="ECO:0000313" key="3">
    <source>
        <dbReference type="Proteomes" id="UP000435837"/>
    </source>
</evidence>
<evidence type="ECO:0008006" key="4">
    <source>
        <dbReference type="Google" id="ProtNLM"/>
    </source>
</evidence>
<sequence>MGDDGRQRLHQNRRTAMRYESSAQPDTSGTPAPARPTSRRRLLGVTGAALLTAACKPAGGEQSGEDGSVQSDAKGGYAPTGEAPNGALGVNFNEDPSDMNFTQVRALSAKWVRGFVPMTDYFDTHSPAQQPSIARLLDASGNGFKTILSLKFPFLTLGQSLPEVGSKEMEALLKRVDRVLHAVMGKMDILTIGNEPFLETRKDERDARLNVFYEHVAEHVIAYRRKTFPKGCRTRLYMGALNRLDEKEGRTKATERWVGFVNRKPELEGLDIHPHVDSLQAAGKYVQYVASRLDKGKKFLATEFSLVQLWEKHMGDKIPAAYAEKYEVPPNTRVWQVIGNAFEEPVPQKRWDDFLAMSPWFASHKDYLTQQMQMFRETGKLAVATYGVAQIASMQSGWDAHKKPWILNPLYANRTVKEENGRVGRTTVWCDSFRALQDS</sequence>
<gene>
    <name evidence="2" type="ORF">Scani_44650</name>
</gene>
<feature type="region of interest" description="Disordered" evidence="1">
    <location>
        <begin position="56"/>
        <end position="91"/>
    </location>
</feature>
<dbReference type="AlphaFoldDB" id="A0A640SAM4"/>
<evidence type="ECO:0000256" key="1">
    <source>
        <dbReference type="SAM" id="MobiDB-lite"/>
    </source>
</evidence>
<accession>A0A640SAM4</accession>
<dbReference type="EMBL" id="BLIN01000005">
    <property type="protein sequence ID" value="GFE08197.1"/>
    <property type="molecule type" value="Genomic_DNA"/>
</dbReference>